<evidence type="ECO:0000313" key="15">
    <source>
        <dbReference type="Proteomes" id="UP001187315"/>
    </source>
</evidence>
<keyword evidence="9 13" id="KW-0472">Membrane</keyword>
<dbReference type="Pfam" id="PF10149">
    <property type="entry name" value="TM231"/>
    <property type="match status" value="1"/>
</dbReference>
<evidence type="ECO:0000256" key="6">
    <source>
        <dbReference type="ARBA" id="ARBA00022794"/>
    </source>
</evidence>
<evidence type="ECO:0000256" key="13">
    <source>
        <dbReference type="SAM" id="Phobius"/>
    </source>
</evidence>
<feature type="transmembrane region" description="Helical" evidence="13">
    <location>
        <begin position="255"/>
        <end position="277"/>
    </location>
</feature>
<dbReference type="GO" id="GO:0060170">
    <property type="term" value="C:ciliary membrane"/>
    <property type="evidence" value="ECO:0007669"/>
    <property type="project" value="UniProtKB-SubCell"/>
</dbReference>
<evidence type="ECO:0000256" key="5">
    <source>
        <dbReference type="ARBA" id="ARBA00022692"/>
    </source>
</evidence>
<keyword evidence="11" id="KW-0966">Cell projection</keyword>
<comment type="subcellular location">
    <subcellularLocation>
        <location evidence="1">Cell projection</location>
        <location evidence="1">Cilium membrane</location>
        <topology evidence="1">Multi-pass membrane protein</topology>
    </subcellularLocation>
</comment>
<dbReference type="GO" id="GO:0060271">
    <property type="term" value="P:cilium assembly"/>
    <property type="evidence" value="ECO:0007669"/>
    <property type="project" value="TreeGrafter"/>
</dbReference>
<keyword evidence="4" id="KW-1003">Cell membrane</keyword>
<dbReference type="PANTHER" id="PTHR14605">
    <property type="entry name" value="CHST5 PROTEIN"/>
    <property type="match status" value="1"/>
</dbReference>
<keyword evidence="7 13" id="KW-1133">Transmembrane helix</keyword>
<gene>
    <name evidence="14" type="ORF">Q7C36_013136</name>
</gene>
<evidence type="ECO:0000256" key="11">
    <source>
        <dbReference type="ARBA" id="ARBA00023273"/>
    </source>
</evidence>
<evidence type="ECO:0000256" key="2">
    <source>
        <dbReference type="ARBA" id="ARBA00009082"/>
    </source>
</evidence>
<feature type="transmembrane region" description="Helical" evidence="13">
    <location>
        <begin position="23"/>
        <end position="43"/>
    </location>
</feature>
<reference evidence="14" key="1">
    <citation type="submission" date="2023-08" db="EMBL/GenBank/DDBJ databases">
        <title>Pelteobagrus vachellii genome.</title>
        <authorList>
            <person name="Liu H."/>
        </authorList>
    </citation>
    <scope>NUCLEOTIDE SEQUENCE</scope>
    <source>
        <strain evidence="14">PRFRI_2022a</strain>
        <tissue evidence="14">Muscle</tissue>
    </source>
</reference>
<evidence type="ECO:0000256" key="8">
    <source>
        <dbReference type="ARBA" id="ARBA00023069"/>
    </source>
</evidence>
<organism evidence="14 15">
    <name type="scientific">Tachysurus vachellii</name>
    <name type="common">Darkbarbel catfish</name>
    <name type="synonym">Pelteobagrus vachellii</name>
    <dbReference type="NCBI Taxonomy" id="175792"/>
    <lineage>
        <taxon>Eukaryota</taxon>
        <taxon>Metazoa</taxon>
        <taxon>Chordata</taxon>
        <taxon>Craniata</taxon>
        <taxon>Vertebrata</taxon>
        <taxon>Euteleostomi</taxon>
        <taxon>Actinopterygii</taxon>
        <taxon>Neopterygii</taxon>
        <taxon>Teleostei</taxon>
        <taxon>Ostariophysi</taxon>
        <taxon>Siluriformes</taxon>
        <taxon>Bagridae</taxon>
        <taxon>Tachysurus</taxon>
    </lineage>
</organism>
<dbReference type="Proteomes" id="UP001187315">
    <property type="component" value="Unassembled WGS sequence"/>
</dbReference>
<name>A0AA88SM56_TACVA</name>
<comment type="caution">
    <text evidence="14">The sequence shown here is derived from an EMBL/GenBank/DDBJ whole genome shotgun (WGS) entry which is preliminary data.</text>
</comment>
<dbReference type="AlphaFoldDB" id="A0AA88SM56"/>
<dbReference type="GO" id="GO:0032880">
    <property type="term" value="P:regulation of protein localization"/>
    <property type="evidence" value="ECO:0007669"/>
    <property type="project" value="TreeGrafter"/>
</dbReference>
<dbReference type="InterPro" id="IPR019306">
    <property type="entry name" value="TMEM231"/>
</dbReference>
<proteinExistence type="inferred from homology"/>
<evidence type="ECO:0000313" key="14">
    <source>
        <dbReference type="EMBL" id="KAK2838322.1"/>
    </source>
</evidence>
<evidence type="ECO:0000256" key="4">
    <source>
        <dbReference type="ARBA" id="ARBA00022475"/>
    </source>
</evidence>
<keyword evidence="5 13" id="KW-0812">Transmembrane</keyword>
<dbReference type="GO" id="GO:0035869">
    <property type="term" value="C:ciliary transition zone"/>
    <property type="evidence" value="ECO:0007669"/>
    <property type="project" value="TreeGrafter"/>
</dbReference>
<dbReference type="PANTHER" id="PTHR14605:SF1">
    <property type="entry name" value="TRANSMEMBRANE PROTEIN 231"/>
    <property type="match status" value="1"/>
</dbReference>
<evidence type="ECO:0000256" key="3">
    <source>
        <dbReference type="ARBA" id="ARBA00015087"/>
    </source>
</evidence>
<evidence type="ECO:0000256" key="12">
    <source>
        <dbReference type="ARBA" id="ARBA00024803"/>
    </source>
</evidence>
<protein>
    <recommendedName>
        <fullName evidence="3">Transmembrane protein 231</fullName>
    </recommendedName>
</protein>
<dbReference type="EMBL" id="JAVHJS010000013">
    <property type="protein sequence ID" value="KAK2838322.1"/>
    <property type="molecule type" value="Genomic_DNA"/>
</dbReference>
<evidence type="ECO:0000256" key="9">
    <source>
        <dbReference type="ARBA" id="ARBA00023136"/>
    </source>
</evidence>
<keyword evidence="15" id="KW-1185">Reference proteome</keyword>
<sequence>MGLYEVYSHPLLIRYKASVCSRASVFVLLVSVLTYIPPLLITYRSQGFWLKQSSYEEQPVVQFQYEMMMIGVTSASGDYVAWSTFSNFNMLLGDKLRIPTVSVRESDSNGDGKADRLSLQMSVPLNSAEQIYSLQLLLTFSYQLRRMSVVVMQSMALIQSSSSVPMSQLFISGDLKLQQKEPLSHRGIHTQYNVSVIDSESPFADSFDLTTIIRKYQERNLTTYLWCPVPVWTVGRAVNTPFQIKAEIRYPVETITYPLHTIVFLFLNCVCVCYTYRPGFWETVKFAWIQYVSVLLIFLWIFQRVQTFVFLNRVLPTVPVSLHKPHFS</sequence>
<keyword evidence="6" id="KW-0970">Cilium biogenesis/degradation</keyword>
<comment type="similarity">
    <text evidence="2">Belongs to the TMEM231 family.</text>
</comment>
<accession>A0AA88SM56</accession>
<evidence type="ECO:0000256" key="10">
    <source>
        <dbReference type="ARBA" id="ARBA00023180"/>
    </source>
</evidence>
<keyword evidence="8" id="KW-0969">Cilium</keyword>
<keyword evidence="10" id="KW-0325">Glycoprotein</keyword>
<feature type="transmembrane region" description="Helical" evidence="13">
    <location>
        <begin position="283"/>
        <end position="302"/>
    </location>
</feature>
<comment type="function">
    <text evidence="12">Transmembrane component of the tectonic-like complex, a complex localized at the transition zone of primary cilia and acting as a barrier that prevents diffusion of transmembrane proteins between the cilia and plasma membranes. Required for ciliogenesis and sonic hedgehog/SHH signaling.</text>
</comment>
<evidence type="ECO:0000256" key="7">
    <source>
        <dbReference type="ARBA" id="ARBA00022989"/>
    </source>
</evidence>
<evidence type="ECO:0000256" key="1">
    <source>
        <dbReference type="ARBA" id="ARBA00004272"/>
    </source>
</evidence>